<keyword evidence="1" id="KW-0472">Membrane</keyword>
<proteinExistence type="predicted"/>
<accession>A0A1A0M725</accession>
<protein>
    <submittedName>
        <fullName evidence="2">Uncharacterized protein</fullName>
    </submittedName>
</protein>
<keyword evidence="1" id="KW-0812">Transmembrane</keyword>
<keyword evidence="1" id="KW-1133">Transmembrane helix</keyword>
<evidence type="ECO:0000313" key="3">
    <source>
        <dbReference type="Proteomes" id="UP000093962"/>
    </source>
</evidence>
<feature type="transmembrane region" description="Helical" evidence="1">
    <location>
        <begin position="263"/>
        <end position="281"/>
    </location>
</feature>
<reference evidence="2 3" key="1">
    <citation type="submission" date="2016-06" db="EMBL/GenBank/DDBJ databases">
        <authorList>
            <person name="Kjaerup R.B."/>
            <person name="Dalgaard T.S."/>
            <person name="Juul-Madsen H.R."/>
        </authorList>
    </citation>
    <scope>NUCLEOTIDE SEQUENCE [LARGE SCALE GENOMIC DNA]</scope>
    <source>
        <strain evidence="2 3">1199456.5</strain>
    </source>
</reference>
<evidence type="ECO:0000313" key="2">
    <source>
        <dbReference type="EMBL" id="OBA81195.1"/>
    </source>
</evidence>
<feature type="transmembrane region" description="Helical" evidence="1">
    <location>
        <begin position="232"/>
        <end position="251"/>
    </location>
</feature>
<gene>
    <name evidence="2" type="ORF">A5642_28630</name>
</gene>
<organism evidence="2 3">
    <name type="scientific">Mycolicibacterium mucogenicum</name>
    <name type="common">Mycobacterium mucogenicum</name>
    <dbReference type="NCBI Taxonomy" id="56689"/>
    <lineage>
        <taxon>Bacteria</taxon>
        <taxon>Bacillati</taxon>
        <taxon>Actinomycetota</taxon>
        <taxon>Actinomycetes</taxon>
        <taxon>Mycobacteriales</taxon>
        <taxon>Mycobacteriaceae</taxon>
        <taxon>Mycolicibacterium</taxon>
    </lineage>
</organism>
<dbReference type="AlphaFoldDB" id="A0A1A0M725"/>
<evidence type="ECO:0000256" key="1">
    <source>
        <dbReference type="SAM" id="Phobius"/>
    </source>
</evidence>
<comment type="caution">
    <text evidence="2">The sequence shown here is derived from an EMBL/GenBank/DDBJ whole genome shotgun (WGS) entry which is preliminary data.</text>
</comment>
<dbReference type="Proteomes" id="UP000093962">
    <property type="component" value="Unassembled WGS sequence"/>
</dbReference>
<sequence>MVSGDLWQRFTAELQRLTAEVPGLADVAAGPDVGDAAGRYRSMCAVLSEIACTASELDDGRVWTWLASDAVAAVRTAAATAALEADGLAVDAAMDPDAHLRRALHWRRYGRRTTADLQRRCAADVSRGSLRLLAGAAPRRVMSRLELQRVRLDLVRDSRRRYGDLRADLLARVPSGRGAAVGFEAGVRERLVEVADQMRDATAVELGSSGPAERWPVPEVAGPVLVQRPDELWLGVVLGAGFGLGAALGLARMATGLAGVPDGIGAVVGLVLGLALTVAVVGGRARLHRRAVLDRWVGSVIAAARQASEEELAYRLLEAQTDMAPAHHKTKN</sequence>
<name>A0A1A0M725_MYCMU</name>
<dbReference type="EMBL" id="LZSF01000238">
    <property type="protein sequence ID" value="OBA81195.1"/>
    <property type="molecule type" value="Genomic_DNA"/>
</dbReference>